<accession>A0A1G2DIM4</accession>
<gene>
    <name evidence="3" type="ORF">A2942_01285</name>
</gene>
<dbReference type="Pfam" id="PF18895">
    <property type="entry name" value="T4SS_pilin"/>
    <property type="match status" value="1"/>
</dbReference>
<comment type="caution">
    <text evidence="3">The sequence shown here is derived from an EMBL/GenBank/DDBJ whole genome shotgun (WGS) entry which is preliminary data.</text>
</comment>
<evidence type="ECO:0000256" key="2">
    <source>
        <dbReference type="SAM" id="SignalP"/>
    </source>
</evidence>
<keyword evidence="1" id="KW-0812">Transmembrane</keyword>
<name>A0A1G2DIM4_9BACT</name>
<organism evidence="3 4">
    <name type="scientific">Candidatus Lloydbacteria bacterium RIFCSPLOWO2_01_FULL_50_20</name>
    <dbReference type="NCBI Taxonomy" id="1798665"/>
    <lineage>
        <taxon>Bacteria</taxon>
        <taxon>Candidatus Lloydiibacteriota</taxon>
    </lineage>
</organism>
<keyword evidence="1" id="KW-1133">Transmembrane helix</keyword>
<evidence type="ECO:0000313" key="4">
    <source>
        <dbReference type="Proteomes" id="UP000178534"/>
    </source>
</evidence>
<feature type="chain" id="PRO_5009582599" evidence="2">
    <location>
        <begin position="27"/>
        <end position="120"/>
    </location>
</feature>
<dbReference type="STRING" id="1798665.A2942_01285"/>
<evidence type="ECO:0000256" key="1">
    <source>
        <dbReference type="SAM" id="Phobius"/>
    </source>
</evidence>
<reference evidence="3 4" key="1">
    <citation type="journal article" date="2016" name="Nat. Commun.">
        <title>Thousands of microbial genomes shed light on interconnected biogeochemical processes in an aquifer system.</title>
        <authorList>
            <person name="Anantharaman K."/>
            <person name="Brown C.T."/>
            <person name="Hug L.A."/>
            <person name="Sharon I."/>
            <person name="Castelle C.J."/>
            <person name="Probst A.J."/>
            <person name="Thomas B.C."/>
            <person name="Singh A."/>
            <person name="Wilkins M.J."/>
            <person name="Karaoz U."/>
            <person name="Brodie E.L."/>
            <person name="Williams K.H."/>
            <person name="Hubbard S.S."/>
            <person name="Banfield J.F."/>
        </authorList>
    </citation>
    <scope>NUCLEOTIDE SEQUENCE [LARGE SCALE GENOMIC DNA]</scope>
</reference>
<protein>
    <submittedName>
        <fullName evidence="3">Uncharacterized protein</fullName>
    </submittedName>
</protein>
<dbReference type="AlphaFoldDB" id="A0A1G2DIM4"/>
<dbReference type="InterPro" id="IPR043993">
    <property type="entry name" value="T4SS_pilin"/>
</dbReference>
<dbReference type="Proteomes" id="UP000178534">
    <property type="component" value="Unassembled WGS sequence"/>
</dbReference>
<keyword evidence="1" id="KW-0472">Membrane</keyword>
<feature type="signal peptide" evidence="2">
    <location>
        <begin position="1"/>
        <end position="26"/>
    </location>
</feature>
<proteinExistence type="predicted"/>
<feature type="transmembrane region" description="Helical" evidence="1">
    <location>
        <begin position="46"/>
        <end position="68"/>
    </location>
</feature>
<feature type="transmembrane region" description="Helical" evidence="1">
    <location>
        <begin position="89"/>
        <end position="110"/>
    </location>
</feature>
<dbReference type="EMBL" id="MHLP01000007">
    <property type="protein sequence ID" value="OGZ13459.1"/>
    <property type="molecule type" value="Genomic_DNA"/>
</dbReference>
<evidence type="ECO:0000313" key="3">
    <source>
        <dbReference type="EMBL" id="OGZ13459.1"/>
    </source>
</evidence>
<sequence length="120" mass="12843">MSKQSFFSNVSAFILLFSGWAVVAHAQTSMYQNPITYGGIRTIPDLLIAIVDLVFLIAVPIIVIFIIYSGFLFVTSGDNEANIKKAKTVFMWTVVGALVLLGAKAISAAIQSTILSLGAT</sequence>
<keyword evidence="2" id="KW-0732">Signal</keyword>